<feature type="domain" description="WCX" evidence="2">
    <location>
        <begin position="231"/>
        <end position="307"/>
    </location>
</feature>
<comment type="caution">
    <text evidence="3">The sequence shown here is derived from an EMBL/GenBank/DDBJ whole genome shotgun (WGS) entry which is preliminary data.</text>
</comment>
<organism evidence="3 4">
    <name type="scientific">Nocardioides thalensis</name>
    <dbReference type="NCBI Taxonomy" id="1914755"/>
    <lineage>
        <taxon>Bacteria</taxon>
        <taxon>Bacillati</taxon>
        <taxon>Actinomycetota</taxon>
        <taxon>Actinomycetes</taxon>
        <taxon>Propionibacteriales</taxon>
        <taxon>Nocardioidaceae</taxon>
        <taxon>Nocardioides</taxon>
    </lineage>
</organism>
<evidence type="ECO:0000259" key="1">
    <source>
        <dbReference type="Pfam" id="PF13280"/>
    </source>
</evidence>
<dbReference type="GO" id="GO:0003677">
    <property type="term" value="F:DNA binding"/>
    <property type="evidence" value="ECO:0007669"/>
    <property type="project" value="UniProtKB-KW"/>
</dbReference>
<dbReference type="InterPro" id="IPR057727">
    <property type="entry name" value="WCX_dom"/>
</dbReference>
<dbReference type="Pfam" id="PF13280">
    <property type="entry name" value="WYL"/>
    <property type="match status" value="1"/>
</dbReference>
<name>A0A853C115_9ACTN</name>
<evidence type="ECO:0000259" key="2">
    <source>
        <dbReference type="Pfam" id="PF25583"/>
    </source>
</evidence>
<evidence type="ECO:0000313" key="4">
    <source>
        <dbReference type="Proteomes" id="UP000530424"/>
    </source>
</evidence>
<proteinExistence type="predicted"/>
<dbReference type="Pfam" id="PF25583">
    <property type="entry name" value="WCX"/>
    <property type="match status" value="1"/>
</dbReference>
<dbReference type="InterPro" id="IPR026881">
    <property type="entry name" value="WYL_dom"/>
</dbReference>
<sequence>MADAVTTRGPGRDQRGPMERLVRIAAVLHARGKAGMSGEQLVEVAGFTGEDASDQLAREIRHLRKQGWQIDNVAGPGQGAHFRMATVDNRLTLQLTQPQQRALQQAVLLADRGDLVRRLGLPETSKPDDVAPLLEVAARDDALDAVVRATSLRSLLRFHYKGSARVVHPVSVSAQYGRWYLRGREDGADGVVKAFVVSRMSDVHADAPGTAETPAPVRHPGLHPMSWEIDPPVDVELRTTADYVPDVQRWLGDPASVEEQGDHVVLRYLVTHRAAFRTRLYDLGTRVTLLGPDEVRREVIAELRELAGHGSGA</sequence>
<keyword evidence="4" id="KW-1185">Reference proteome</keyword>
<dbReference type="AlphaFoldDB" id="A0A853C115"/>
<feature type="domain" description="WYL" evidence="1">
    <location>
        <begin position="142"/>
        <end position="204"/>
    </location>
</feature>
<gene>
    <name evidence="3" type="ORF">HNR19_001120</name>
</gene>
<dbReference type="PROSITE" id="PS52050">
    <property type="entry name" value="WYL"/>
    <property type="match status" value="1"/>
</dbReference>
<keyword evidence="3" id="KW-0238">DNA-binding</keyword>
<evidence type="ECO:0000313" key="3">
    <source>
        <dbReference type="EMBL" id="NYJ00422.1"/>
    </source>
</evidence>
<dbReference type="Proteomes" id="UP000530424">
    <property type="component" value="Unassembled WGS sequence"/>
</dbReference>
<dbReference type="RefSeq" id="WP_179667012.1">
    <property type="nucleotide sequence ID" value="NZ_JACCFP010000001.1"/>
</dbReference>
<dbReference type="EMBL" id="JACCFP010000001">
    <property type="protein sequence ID" value="NYJ00422.1"/>
    <property type="molecule type" value="Genomic_DNA"/>
</dbReference>
<protein>
    <submittedName>
        <fullName evidence="3">Putative DNA-binding transcriptional regulator YafY</fullName>
    </submittedName>
</protein>
<reference evidence="3 4" key="1">
    <citation type="submission" date="2020-07" db="EMBL/GenBank/DDBJ databases">
        <title>Sequencing the genomes of 1000 actinobacteria strains.</title>
        <authorList>
            <person name="Klenk H.-P."/>
        </authorList>
    </citation>
    <scope>NUCLEOTIDE SEQUENCE [LARGE SCALE GENOMIC DNA]</scope>
    <source>
        <strain evidence="3 4">DSM 103833</strain>
    </source>
</reference>
<accession>A0A853C115</accession>